<reference evidence="1" key="1">
    <citation type="submission" date="2017-10" db="EMBL/GenBank/DDBJ databases">
        <authorList>
            <person name="Banno H."/>
            <person name="Chua N.-H."/>
        </authorList>
    </citation>
    <scope>NUCLEOTIDE SEQUENCE [LARGE SCALE GENOMIC DNA]</scope>
</reference>
<name>A0A2C9CXH6_9CAUD</name>
<organism evidence="1 3">
    <name type="scientific">Yersinia phage fHe-Yen9-04</name>
    <dbReference type="NCBI Taxonomy" id="2052742"/>
    <lineage>
        <taxon>Viruses</taxon>
        <taxon>Duplodnaviria</taxon>
        <taxon>Heunggongvirae</taxon>
        <taxon>Uroviricota</taxon>
        <taxon>Caudoviricetes</taxon>
        <taxon>Eneladusvirus</taxon>
        <taxon>Eneladusvirus Yen904</taxon>
    </lineage>
</organism>
<evidence type="ECO:0000313" key="4">
    <source>
        <dbReference type="Proteomes" id="UP000317227"/>
    </source>
</evidence>
<proteinExistence type="predicted"/>
<gene>
    <name evidence="1" type="primary">g342</name>
</gene>
<reference evidence="2 4" key="3">
    <citation type="submission" date="2019-06" db="EMBL/GenBank/DDBJ databases">
        <authorList>
            <person name="Bower L."/>
            <person name="Leinonen R."/>
        </authorList>
    </citation>
    <scope>NUCLEOTIDE SEQUENCE [LARGE SCALE GENOMIC DNA]</scope>
</reference>
<evidence type="ECO:0000313" key="3">
    <source>
        <dbReference type="Proteomes" id="UP000240931"/>
    </source>
</evidence>
<protein>
    <submittedName>
        <fullName evidence="1">Uncharacterized protein</fullName>
    </submittedName>
</protein>
<dbReference type="OrthoDB" id="33056at10239"/>
<dbReference type="GeneID" id="40100760"/>
<dbReference type="Proteomes" id="UP000240931">
    <property type="component" value="Segment"/>
</dbReference>
<reference evidence="3" key="2">
    <citation type="submission" date="2017-10" db="EMBL/GenBank/DDBJ databases">
        <authorList>
            <person name="Skurnik M."/>
        </authorList>
    </citation>
    <scope>NUCLEOTIDE SEQUENCE [LARGE SCALE GENOMIC DNA]</scope>
</reference>
<dbReference type="EMBL" id="LT960551">
    <property type="protein sequence ID" value="SOK58619.1"/>
    <property type="molecule type" value="Genomic_DNA"/>
</dbReference>
<dbReference type="KEGG" id="vg:40100760"/>
<evidence type="ECO:0000313" key="2">
    <source>
        <dbReference type="EMBL" id="VUE36388.1"/>
    </source>
</evidence>
<keyword evidence="3" id="KW-1185">Reference proteome</keyword>
<dbReference type="EMBL" id="LR596615">
    <property type="protein sequence ID" value="VUE36388.1"/>
    <property type="molecule type" value="Genomic_DNA"/>
</dbReference>
<sequence>MIHELMHNKGIDYNKLLSDTSKVLKSIYELVDFSIFNCMTDSEDYIEVNNAFKVIKDKNNIIFYGKLNEECFLRICFINEKLQFVKIVHNANSKLILQIHIGDTKLLINESWFDRMEFESKAFQLDTTEFYPFSLLEINELFKILGI</sequence>
<dbReference type="RefSeq" id="YP_009623952.1">
    <property type="nucleotide sequence ID" value="NC_042116.1"/>
</dbReference>
<evidence type="ECO:0000313" key="1">
    <source>
        <dbReference type="EMBL" id="SOK58619.1"/>
    </source>
</evidence>
<dbReference type="Proteomes" id="UP000317227">
    <property type="component" value="Segment"/>
</dbReference>
<accession>A0A2C9CXH6</accession>